<keyword evidence="5" id="KW-1185">Reference proteome</keyword>
<organism evidence="2 4">
    <name type="scientific">Chromobacterium sphagni</name>
    <dbReference type="NCBI Taxonomy" id="1903179"/>
    <lineage>
        <taxon>Bacteria</taxon>
        <taxon>Pseudomonadati</taxon>
        <taxon>Pseudomonadota</taxon>
        <taxon>Betaproteobacteria</taxon>
        <taxon>Neisseriales</taxon>
        <taxon>Chromobacteriaceae</taxon>
        <taxon>Chromobacterium</taxon>
    </lineage>
</organism>
<evidence type="ECO:0000313" key="5">
    <source>
        <dbReference type="Proteomes" id="UP000180280"/>
    </source>
</evidence>
<gene>
    <name evidence="3" type="ORF">BI344_01885</name>
    <name evidence="2" type="ORF">BI347_03120</name>
</gene>
<dbReference type="EMBL" id="MKCS01000001">
    <property type="protein sequence ID" value="OHX12605.1"/>
    <property type="molecule type" value="Genomic_DNA"/>
</dbReference>
<dbReference type="Proteomes" id="UP000180280">
    <property type="component" value="Unassembled WGS sequence"/>
</dbReference>
<dbReference type="AlphaFoldDB" id="A0A1S1WZL8"/>
<dbReference type="STRING" id="1903179.BI347_03120"/>
<comment type="caution">
    <text evidence="2">The sequence shown here is derived from an EMBL/GenBank/DDBJ whole genome shotgun (WGS) entry which is preliminary data.</text>
</comment>
<reference evidence="4 5" key="1">
    <citation type="submission" date="2016-09" db="EMBL/GenBank/DDBJ databases">
        <title>Chromobacterium muskegensis sp. nov., an insecticidal bacterium isolated from Sphagnum bogs.</title>
        <authorList>
            <person name="Sparks M.E."/>
            <person name="Blackburn M.B."/>
            <person name="Gundersen-Rindal D.E."/>
            <person name="Mitchell A."/>
            <person name="Farrar R."/>
            <person name="Kuhar D."/>
        </authorList>
    </citation>
    <scope>NUCLEOTIDE SEQUENCE [LARGE SCALE GENOMIC DNA]</scope>
    <source>
        <strain evidence="3 5">14B-1</strain>
        <strain evidence="2 4">37-2</strain>
    </source>
</reference>
<dbReference type="EMBL" id="MKCT01000001">
    <property type="protein sequence ID" value="OHX21310.1"/>
    <property type="molecule type" value="Genomic_DNA"/>
</dbReference>
<evidence type="ECO:0000313" key="3">
    <source>
        <dbReference type="EMBL" id="OHX21310.1"/>
    </source>
</evidence>
<proteinExistence type="predicted"/>
<evidence type="ECO:0000256" key="1">
    <source>
        <dbReference type="SAM" id="MobiDB-lite"/>
    </source>
</evidence>
<accession>A0A1S1WZL8</accession>
<dbReference type="Proteomes" id="UP000180088">
    <property type="component" value="Unassembled WGS sequence"/>
</dbReference>
<evidence type="ECO:0000313" key="2">
    <source>
        <dbReference type="EMBL" id="OHX12605.1"/>
    </source>
</evidence>
<evidence type="ECO:0000313" key="4">
    <source>
        <dbReference type="Proteomes" id="UP000180088"/>
    </source>
</evidence>
<protein>
    <submittedName>
        <fullName evidence="2">Uncharacterized protein</fullName>
    </submittedName>
</protein>
<name>A0A1S1WZL8_9NEIS</name>
<feature type="region of interest" description="Disordered" evidence="1">
    <location>
        <begin position="100"/>
        <end position="119"/>
    </location>
</feature>
<sequence length="119" mass="12686">MLALLLERLLAPPFPAARPSSTLPFDICGFGIAYALCSQLPLHPADALRPGLLPASVDAGLAALLIAGMARLLRQALNPHPATACPPAPPTRRIARHSFRLGNLTTSPYPARAHQEKRK</sequence>